<evidence type="ECO:0000256" key="5">
    <source>
        <dbReference type="ARBA" id="ARBA00023136"/>
    </source>
</evidence>
<feature type="transmembrane region" description="Helical" evidence="6">
    <location>
        <begin position="388"/>
        <end position="411"/>
    </location>
</feature>
<dbReference type="InterPro" id="IPR004477">
    <property type="entry name" value="ComEC_N"/>
</dbReference>
<feature type="transmembrane region" description="Helical" evidence="6">
    <location>
        <begin position="358"/>
        <end position="376"/>
    </location>
</feature>
<feature type="domain" description="ComEC/Rec2-related protein" evidence="7">
    <location>
        <begin position="235"/>
        <end position="502"/>
    </location>
</feature>
<keyword evidence="5 6" id="KW-0472">Membrane</keyword>
<feature type="transmembrane region" description="Helical" evidence="6">
    <location>
        <begin position="334"/>
        <end position="352"/>
    </location>
</feature>
<name>A0A2I7SJ68_9FLAO</name>
<dbReference type="InterPro" id="IPR025405">
    <property type="entry name" value="DUF4131"/>
</dbReference>
<feature type="transmembrane region" description="Helical" evidence="6">
    <location>
        <begin position="290"/>
        <end position="313"/>
    </location>
</feature>
<dbReference type="KEGG" id="taj:C1A40_10895"/>
<keyword evidence="3 6" id="KW-0812">Transmembrane</keyword>
<feature type="transmembrane region" description="Helical" evidence="6">
    <location>
        <begin position="510"/>
        <end position="527"/>
    </location>
</feature>
<dbReference type="PANTHER" id="PTHR30619:SF1">
    <property type="entry name" value="RECOMBINATION PROTEIN 2"/>
    <property type="match status" value="1"/>
</dbReference>
<feature type="domain" description="DUF4131" evidence="8">
    <location>
        <begin position="38"/>
        <end position="194"/>
    </location>
</feature>
<evidence type="ECO:0000256" key="4">
    <source>
        <dbReference type="ARBA" id="ARBA00022989"/>
    </source>
</evidence>
<dbReference type="PANTHER" id="PTHR30619">
    <property type="entry name" value="DNA INTERNALIZATION/COMPETENCE PROTEIN COMEC/REC2"/>
    <property type="match status" value="1"/>
</dbReference>
<dbReference type="Pfam" id="PF03772">
    <property type="entry name" value="Competence"/>
    <property type="match status" value="1"/>
</dbReference>
<dbReference type="OrthoDB" id="9761531at2"/>
<evidence type="ECO:0000256" key="3">
    <source>
        <dbReference type="ARBA" id="ARBA00022692"/>
    </source>
</evidence>
<dbReference type="Proteomes" id="UP000236592">
    <property type="component" value="Chromosome"/>
</dbReference>
<dbReference type="EMBL" id="CP025938">
    <property type="protein sequence ID" value="AUS05928.1"/>
    <property type="molecule type" value="Genomic_DNA"/>
</dbReference>
<gene>
    <name evidence="9" type="ORF">C1A40_10895</name>
</gene>
<evidence type="ECO:0000259" key="7">
    <source>
        <dbReference type="Pfam" id="PF03772"/>
    </source>
</evidence>
<feature type="transmembrane region" description="Helical" evidence="6">
    <location>
        <begin position="256"/>
        <end position="278"/>
    </location>
</feature>
<comment type="subcellular location">
    <subcellularLocation>
        <location evidence="1">Cell membrane</location>
        <topology evidence="1">Multi-pass membrane protein</topology>
    </subcellularLocation>
</comment>
<reference evidence="10" key="1">
    <citation type="submission" date="2018-01" db="EMBL/GenBank/DDBJ databases">
        <title>Complete genome of Tamlana sp. UJ94.</title>
        <authorList>
            <person name="Jung J."/>
            <person name="Chung D."/>
            <person name="Bae S.S."/>
            <person name="Baek K."/>
        </authorList>
    </citation>
    <scope>NUCLEOTIDE SEQUENCE [LARGE SCALE GENOMIC DNA]</scope>
    <source>
        <strain evidence="10">UJ94</strain>
    </source>
</reference>
<evidence type="ECO:0000256" key="6">
    <source>
        <dbReference type="SAM" id="Phobius"/>
    </source>
</evidence>
<evidence type="ECO:0000256" key="1">
    <source>
        <dbReference type="ARBA" id="ARBA00004651"/>
    </source>
</evidence>
<keyword evidence="4 6" id="KW-1133">Transmembrane helix</keyword>
<dbReference type="GO" id="GO:0005886">
    <property type="term" value="C:plasma membrane"/>
    <property type="evidence" value="ECO:0007669"/>
    <property type="project" value="UniProtKB-SubCell"/>
</dbReference>
<sequence length="679" mass="78182">MKLLNFTIIKLLICLVTGILIGYFFDIKFSNLIMINTIGFISVSIAYFRAKQQFIKTIWFDVFSFLTMMNIGVLTTHFHDEKNLSNHYSHSLTSNTEALQTITFRIKEILKPSMYENKYIVDILKLDKKEVVGKTLLSIRKDTTNLEVHIDDILVSCTSFNPIPYPLNPNQFNYKRYLSRQYIYHQIRLNPSELLKVKPGKPTLFGLSENIRKHIITSLSHYNFKPDELAIINALFLGQRQSISEEVFNQYSNAGAVHILAVSGLHVGIILMVFNFVLQPLERIRNGKLIKTFLVLALLWSFAGIAGLSASVIRAVTMFSIMSIAMNLKRLTNIYNTLAISMFILLLFRPLYIFDIGFQLSYIAVIAIVSIDPYLYKLWQPKNKIIDIYWHTLTVTVAAQIGILPLSLYYFHQFPGLFFITNMVIIPVLGGVLGLGIIVILLACLNMLPHFIAALFGKIISLMNAFMAWIAHQDLFIFHDIPFGWIHLIAFYLIICTGFNFLLKKHYKSIMVLLVSIIGIQIIWIHTKLDTVSNEFVIFHKSRHSLISHTKKHRIFIAHDFDSLSAKKDKVITNYVLENQINKLHKEPLKPVYQLNNKLLFVIDSFGVYDIKQSNPEYILLRQSPKINLNRLIETLSPKHIIADGSNYKSYINQWETICKKHKLPFHHTGKKGAFILAY</sequence>
<feature type="transmembrane region" description="Helical" evidence="6">
    <location>
        <begin position="451"/>
        <end position="471"/>
    </location>
</feature>
<feature type="transmembrane region" description="Helical" evidence="6">
    <location>
        <begin position="483"/>
        <end position="503"/>
    </location>
</feature>
<evidence type="ECO:0000313" key="9">
    <source>
        <dbReference type="EMBL" id="AUS05928.1"/>
    </source>
</evidence>
<accession>A0A2I7SJ68</accession>
<dbReference type="AlphaFoldDB" id="A0A2I7SJ68"/>
<dbReference type="Pfam" id="PF13567">
    <property type="entry name" value="DUF4131"/>
    <property type="match status" value="1"/>
</dbReference>
<protein>
    <submittedName>
        <fullName evidence="9">Competence protein</fullName>
    </submittedName>
</protein>
<feature type="transmembrane region" description="Helical" evidence="6">
    <location>
        <begin position="417"/>
        <end position="444"/>
    </location>
</feature>
<keyword evidence="2" id="KW-1003">Cell membrane</keyword>
<dbReference type="InterPro" id="IPR052159">
    <property type="entry name" value="Competence_DNA_uptake"/>
</dbReference>
<evidence type="ECO:0000259" key="8">
    <source>
        <dbReference type="Pfam" id="PF13567"/>
    </source>
</evidence>
<dbReference type="NCBIfam" id="TIGR00360">
    <property type="entry name" value="ComEC_N-term"/>
    <property type="match status" value="1"/>
</dbReference>
<feature type="transmembrane region" description="Helical" evidence="6">
    <location>
        <begin position="31"/>
        <end position="48"/>
    </location>
</feature>
<evidence type="ECO:0000256" key="2">
    <source>
        <dbReference type="ARBA" id="ARBA00022475"/>
    </source>
</evidence>
<organism evidence="9 10">
    <name type="scientific">Pseudotamlana carrageenivorans</name>
    <dbReference type="NCBI Taxonomy" id="2069432"/>
    <lineage>
        <taxon>Bacteria</taxon>
        <taxon>Pseudomonadati</taxon>
        <taxon>Bacteroidota</taxon>
        <taxon>Flavobacteriia</taxon>
        <taxon>Flavobacteriales</taxon>
        <taxon>Flavobacteriaceae</taxon>
        <taxon>Pseudotamlana</taxon>
    </lineage>
</organism>
<keyword evidence="10" id="KW-1185">Reference proteome</keyword>
<feature type="transmembrane region" description="Helical" evidence="6">
    <location>
        <begin position="7"/>
        <end position="25"/>
    </location>
</feature>
<proteinExistence type="predicted"/>
<evidence type="ECO:0000313" key="10">
    <source>
        <dbReference type="Proteomes" id="UP000236592"/>
    </source>
</evidence>